<organism evidence="2 3">
    <name type="scientific">Heterobasidion irregulare (strain TC 32-1)</name>
    <dbReference type="NCBI Taxonomy" id="747525"/>
    <lineage>
        <taxon>Eukaryota</taxon>
        <taxon>Fungi</taxon>
        <taxon>Dikarya</taxon>
        <taxon>Basidiomycota</taxon>
        <taxon>Agaricomycotina</taxon>
        <taxon>Agaricomycetes</taxon>
        <taxon>Russulales</taxon>
        <taxon>Bondarzewiaceae</taxon>
        <taxon>Heterobasidion</taxon>
        <taxon>Heterobasidion annosum species complex</taxon>
    </lineage>
</organism>
<keyword evidence="1" id="KW-1133">Transmembrane helix</keyword>
<protein>
    <recommendedName>
        <fullName evidence="4">HIG1 domain-containing protein</fullName>
    </recommendedName>
</protein>
<dbReference type="OrthoDB" id="3356019at2759"/>
<feature type="transmembrane region" description="Helical" evidence="1">
    <location>
        <begin position="56"/>
        <end position="75"/>
    </location>
</feature>
<evidence type="ECO:0000256" key="1">
    <source>
        <dbReference type="SAM" id="Phobius"/>
    </source>
</evidence>
<dbReference type="Proteomes" id="UP000030671">
    <property type="component" value="Unassembled WGS sequence"/>
</dbReference>
<name>W4KG84_HETIT</name>
<proteinExistence type="predicted"/>
<evidence type="ECO:0000313" key="2">
    <source>
        <dbReference type="EMBL" id="ETW84300.1"/>
    </source>
</evidence>
<evidence type="ECO:0000313" key="3">
    <source>
        <dbReference type="Proteomes" id="UP000030671"/>
    </source>
</evidence>
<reference evidence="2 3" key="1">
    <citation type="journal article" date="2012" name="New Phytol.">
        <title>Insight into trade-off between wood decay and parasitism from the genome of a fungal forest pathogen.</title>
        <authorList>
            <person name="Olson A."/>
            <person name="Aerts A."/>
            <person name="Asiegbu F."/>
            <person name="Belbahri L."/>
            <person name="Bouzid O."/>
            <person name="Broberg A."/>
            <person name="Canback B."/>
            <person name="Coutinho P.M."/>
            <person name="Cullen D."/>
            <person name="Dalman K."/>
            <person name="Deflorio G."/>
            <person name="van Diepen L.T."/>
            <person name="Dunand C."/>
            <person name="Duplessis S."/>
            <person name="Durling M."/>
            <person name="Gonthier P."/>
            <person name="Grimwood J."/>
            <person name="Fossdal C.G."/>
            <person name="Hansson D."/>
            <person name="Henrissat B."/>
            <person name="Hietala A."/>
            <person name="Himmelstrand K."/>
            <person name="Hoffmeister D."/>
            <person name="Hogberg N."/>
            <person name="James T.Y."/>
            <person name="Karlsson M."/>
            <person name="Kohler A."/>
            <person name="Kues U."/>
            <person name="Lee Y.H."/>
            <person name="Lin Y.C."/>
            <person name="Lind M."/>
            <person name="Lindquist E."/>
            <person name="Lombard V."/>
            <person name="Lucas S."/>
            <person name="Lunden K."/>
            <person name="Morin E."/>
            <person name="Murat C."/>
            <person name="Park J."/>
            <person name="Raffaello T."/>
            <person name="Rouze P."/>
            <person name="Salamov A."/>
            <person name="Schmutz J."/>
            <person name="Solheim H."/>
            <person name="Stahlberg J."/>
            <person name="Velez H."/>
            <person name="de Vries R.P."/>
            <person name="Wiebenga A."/>
            <person name="Woodward S."/>
            <person name="Yakovlev I."/>
            <person name="Garbelotto M."/>
            <person name="Martin F."/>
            <person name="Grigoriev I.V."/>
            <person name="Stenlid J."/>
        </authorList>
    </citation>
    <scope>NUCLEOTIDE SEQUENCE [LARGE SCALE GENOMIC DNA]</scope>
    <source>
        <strain evidence="2 3">TC 32-1</strain>
    </source>
</reference>
<dbReference type="GeneID" id="20669940"/>
<evidence type="ECO:0008006" key="4">
    <source>
        <dbReference type="Google" id="ProtNLM"/>
    </source>
</evidence>
<gene>
    <name evidence="2" type="ORF">HETIRDRAFT_312271</name>
</gene>
<dbReference type="KEGG" id="hir:HETIRDRAFT_312271"/>
<dbReference type="AlphaFoldDB" id="W4KG84"/>
<dbReference type="EMBL" id="KI925456">
    <property type="protein sequence ID" value="ETW84300.1"/>
    <property type="molecule type" value="Genomic_DNA"/>
</dbReference>
<dbReference type="HOGENOM" id="CLU_101084_1_0_1"/>
<dbReference type="RefSeq" id="XP_009543984.1">
    <property type="nucleotide sequence ID" value="XM_009545689.1"/>
</dbReference>
<keyword evidence="3" id="KW-1185">Reference proteome</keyword>
<dbReference type="InParanoid" id="W4KG84"/>
<feature type="transmembrane region" description="Helical" evidence="1">
    <location>
        <begin position="21"/>
        <end position="44"/>
    </location>
</feature>
<keyword evidence="1" id="KW-0472">Membrane</keyword>
<sequence>MSSAHAQRARRREEVDQAYRLQVRAGMVGAAQYGAFGLGLATITHHSWPFFRRQTLAFKGFLVSCITIYGLVTAADEALLSHEHKQRLEETHLRREARIDLARRGMVATETEISKWKAEREAQAGHPK</sequence>
<keyword evidence="1" id="KW-0812">Transmembrane</keyword>
<dbReference type="eggNOG" id="ENOG502S9PZ">
    <property type="taxonomic scope" value="Eukaryota"/>
</dbReference>
<accession>W4KG84</accession>